<evidence type="ECO:0000256" key="9">
    <source>
        <dbReference type="ARBA" id="ARBA00022842"/>
    </source>
</evidence>
<dbReference type="EMBL" id="CP007033">
    <property type="protein sequence ID" value="AHF09845.1"/>
    <property type="molecule type" value="Genomic_DNA"/>
</dbReference>
<evidence type="ECO:0000256" key="11">
    <source>
        <dbReference type="PROSITE-ProRule" id="PRU00703"/>
    </source>
</evidence>
<evidence type="ECO:0000256" key="10">
    <source>
        <dbReference type="ARBA" id="ARBA00022884"/>
    </source>
</evidence>
<evidence type="ECO:0000256" key="7">
    <source>
        <dbReference type="ARBA" id="ARBA00022723"/>
    </source>
</evidence>
<dbReference type="Pfam" id="PF01368">
    <property type="entry name" value="DHH"/>
    <property type="match status" value="1"/>
</dbReference>
<dbReference type="PANTHER" id="PTHR47788">
    <property type="entry name" value="POLYA POLYMERASE"/>
    <property type="match status" value="1"/>
</dbReference>
<gene>
    <name evidence="14" type="ORF">DEHRE_06930</name>
</gene>
<feature type="domain" description="CBS" evidence="13">
    <location>
        <begin position="376"/>
        <end position="432"/>
    </location>
</feature>
<proteinExistence type="inferred from homology"/>
<keyword evidence="3" id="KW-0820">tRNA-binding</keyword>
<protein>
    <submittedName>
        <fullName evidence="14">tRNA nucleotidyltransferase/poly(A) polymerase</fullName>
    </submittedName>
</protein>
<dbReference type="Gene3D" id="3.90.1640.10">
    <property type="entry name" value="inorganic pyrophosphatase (n-terminal core)"/>
    <property type="match status" value="1"/>
</dbReference>
<dbReference type="Gene3D" id="1.10.3090.10">
    <property type="entry name" value="cca-adding enzyme, domain 2"/>
    <property type="match status" value="1"/>
</dbReference>
<keyword evidence="6" id="KW-0548">Nucleotidyltransferase</keyword>
<evidence type="ECO:0000256" key="6">
    <source>
        <dbReference type="ARBA" id="ARBA00022695"/>
    </source>
</evidence>
<dbReference type="InterPro" id="IPR002646">
    <property type="entry name" value="PolA_pol_head_dom"/>
</dbReference>
<keyword evidence="11" id="KW-0129">CBS domain</keyword>
<dbReference type="InterPro" id="IPR003156">
    <property type="entry name" value="DHHA1_dom"/>
</dbReference>
<dbReference type="Proteomes" id="UP000018934">
    <property type="component" value="Chromosome"/>
</dbReference>
<dbReference type="Pfam" id="PF02272">
    <property type="entry name" value="DHHA1"/>
    <property type="match status" value="1"/>
</dbReference>
<dbReference type="Gene3D" id="3.10.310.30">
    <property type="match status" value="1"/>
</dbReference>
<reference evidence="14 15" key="1">
    <citation type="journal article" date="2013" name="Stand. Genomic Sci.">
        <title>Complete genome sequence of Dehalobacter restrictus PER-K23(T.).</title>
        <authorList>
            <person name="Kruse T."/>
            <person name="Maillard J."/>
            <person name="Goodwin L."/>
            <person name="Woyke T."/>
            <person name="Teshima H."/>
            <person name="Bruce D."/>
            <person name="Detter C."/>
            <person name="Tapia R."/>
            <person name="Han C."/>
            <person name="Huntemann M."/>
            <person name="Wei C.L."/>
            <person name="Han J."/>
            <person name="Chen A."/>
            <person name="Kyrpides N."/>
            <person name="Szeto E."/>
            <person name="Markowitz V."/>
            <person name="Ivanova N."/>
            <person name="Pagani I."/>
            <person name="Pati A."/>
            <person name="Pitluck S."/>
            <person name="Nolan M."/>
            <person name="Holliger C."/>
            <person name="Smidt H."/>
        </authorList>
    </citation>
    <scope>NUCLEOTIDE SEQUENCE [LARGE SCALE GENOMIC DNA]</scope>
    <source>
        <strain evidence="15">DSM 9455</strain>
    </source>
</reference>
<dbReference type="InterPro" id="IPR043519">
    <property type="entry name" value="NT_sf"/>
</dbReference>
<evidence type="ECO:0000256" key="4">
    <source>
        <dbReference type="ARBA" id="ARBA00022679"/>
    </source>
</evidence>
<feature type="domain" description="CBS" evidence="13">
    <location>
        <begin position="314"/>
        <end position="372"/>
    </location>
</feature>
<keyword evidence="5" id="KW-0819">tRNA processing</keyword>
<dbReference type="CDD" id="cd04595">
    <property type="entry name" value="CBS_pair_DHH_polyA_Pol_assoc"/>
    <property type="match status" value="1"/>
</dbReference>
<comment type="cofactor">
    <cofactor evidence="1">
        <name>Mg(2+)</name>
        <dbReference type="ChEBI" id="CHEBI:18420"/>
    </cofactor>
</comment>
<dbReference type="SUPFAM" id="SSF81301">
    <property type="entry name" value="Nucleotidyltransferase"/>
    <property type="match status" value="1"/>
</dbReference>
<dbReference type="Pfam" id="PF00571">
    <property type="entry name" value="CBS"/>
    <property type="match status" value="2"/>
</dbReference>
<dbReference type="InterPro" id="IPR001667">
    <property type="entry name" value="DDH_dom"/>
</dbReference>
<dbReference type="InterPro" id="IPR000644">
    <property type="entry name" value="CBS_dom"/>
</dbReference>
<dbReference type="SUPFAM" id="SSF54631">
    <property type="entry name" value="CBS-domain pair"/>
    <property type="match status" value="1"/>
</dbReference>
<keyword evidence="15" id="KW-1185">Reference proteome</keyword>
<keyword evidence="8" id="KW-0547">Nucleotide-binding</keyword>
<dbReference type="InterPro" id="IPR052390">
    <property type="entry name" value="tRNA_nt/polyA_polymerase"/>
</dbReference>
<dbReference type="SMART" id="SM00116">
    <property type="entry name" value="CBS"/>
    <property type="match status" value="2"/>
</dbReference>
<evidence type="ECO:0000256" key="3">
    <source>
        <dbReference type="ARBA" id="ARBA00022555"/>
    </source>
</evidence>
<dbReference type="CDD" id="cd05398">
    <property type="entry name" value="NT_ClassII-CCAase"/>
    <property type="match status" value="1"/>
</dbReference>
<sequence>MIIILSHQFLDFDALAAMAAAQKLCPEAVLVIDGKYSSYVQEFLSLAKEQLPYYRFKDIDVDKVEKIILVDTQEIERSIGNKKLMDRLRTIPIEIIDHHPVVEPDGQNQIIEMVGACTTILVEQIQQRGINLTSFDATLMALGIYDDTGSLLFANTTPRDLLAAAYLVEEGAELAVMAEYLQRPLTSEQKDLFQQLLDNGVIEKYNEMPVFISYAESREYFSGLALLAHRIGEFENAEIFFLVVKMEDRVYLVGRARGGSSLPLNEIVQAFGGGGHEKAASAVIKNGNIDSIIRLLREEIKLRAEKPTTIRDIMSYPVKTVFPDTSIEEVGKMLLKYGHTGLPVVQDEKLVGIISRRDVDKALKHGLQHAPVKGFMTRDVITVQPDLSWEEVQKLMVLHDIGRIPVVENEILTGIVSRSDVMRLIYGSVVPTLNELARDRSIARREEILRHIAGLPQYIQDDLAVIREAASEMGNQVYLVGGFVRDLLMNMPNNDLDIVVEGNGIELGRILSKKLTCDKLVLHASFGTASLIFCNGTHLDIASTRREDYDFPGALPVVEESTLREDLLRRDFTINAMALCLNEDSFGDIIDYYGGFRDLQQKEIRFLHNLSFIDDPTRMLRAIKFAVRYEFKLAKVTADAMPIALKEDVFAKISAERFTEELILIYKEAKFQRMGRELIRNGIFKAWFKADYAWNFEEAESVGEQRSLTERWLISLKNLDSNEISAVLDRLTLPKSLKRITLEYLRLKQALKLEDLTDLKNLDELLAGVPLLLFNILGSDDAYTDPLKKYRLLREGIQMKTTGKDLRQSGVREGPEIGSILKQIRLAWLEGKIRTPDEEKRYLEILLEKNDRADCIDNKPI</sequence>
<dbReference type="Gene3D" id="3.10.580.10">
    <property type="entry name" value="CBS-domain"/>
    <property type="match status" value="1"/>
</dbReference>
<accession>A0ABN4BS79</accession>
<dbReference type="PANTHER" id="PTHR47788:SF1">
    <property type="entry name" value="A-ADDING TRNA NUCLEOTIDYLTRANSFERASE"/>
    <property type="match status" value="1"/>
</dbReference>
<evidence type="ECO:0000256" key="12">
    <source>
        <dbReference type="RuleBase" id="RU003953"/>
    </source>
</evidence>
<evidence type="ECO:0000256" key="8">
    <source>
        <dbReference type="ARBA" id="ARBA00022741"/>
    </source>
</evidence>
<dbReference type="SUPFAM" id="SSF64182">
    <property type="entry name" value="DHH phosphoesterases"/>
    <property type="match status" value="1"/>
</dbReference>
<evidence type="ECO:0000259" key="13">
    <source>
        <dbReference type="PROSITE" id="PS51371"/>
    </source>
</evidence>
<dbReference type="PROSITE" id="PS51371">
    <property type="entry name" value="CBS"/>
    <property type="match status" value="2"/>
</dbReference>
<keyword evidence="4 12" id="KW-0808">Transferase</keyword>
<dbReference type="InterPro" id="IPR038763">
    <property type="entry name" value="DHH_sf"/>
</dbReference>
<evidence type="ECO:0000256" key="2">
    <source>
        <dbReference type="ARBA" id="ARBA00007265"/>
    </source>
</evidence>
<evidence type="ECO:0000313" key="14">
    <source>
        <dbReference type="EMBL" id="AHF09845.1"/>
    </source>
</evidence>
<keyword evidence="9" id="KW-0460">Magnesium</keyword>
<keyword evidence="10 12" id="KW-0694">RNA-binding</keyword>
<evidence type="ECO:0000256" key="1">
    <source>
        <dbReference type="ARBA" id="ARBA00001946"/>
    </source>
</evidence>
<comment type="similarity">
    <text evidence="2 12">Belongs to the tRNA nucleotidyltransferase/poly(A) polymerase family.</text>
</comment>
<name>A0ABN4BS79_DEHRP</name>
<dbReference type="Pfam" id="PF01743">
    <property type="entry name" value="PolyA_pol"/>
    <property type="match status" value="1"/>
</dbReference>
<evidence type="ECO:0000313" key="15">
    <source>
        <dbReference type="Proteomes" id="UP000018934"/>
    </source>
</evidence>
<organism evidence="14 15">
    <name type="scientific">Dehalobacter restrictus (strain DSM 9455 / PER-K23)</name>
    <dbReference type="NCBI Taxonomy" id="871738"/>
    <lineage>
        <taxon>Bacteria</taxon>
        <taxon>Bacillati</taxon>
        <taxon>Bacillota</taxon>
        <taxon>Clostridia</taxon>
        <taxon>Eubacteriales</taxon>
        <taxon>Desulfitobacteriaceae</taxon>
        <taxon>Dehalobacter</taxon>
    </lineage>
</organism>
<dbReference type="Gene3D" id="3.30.460.10">
    <property type="entry name" value="Beta Polymerase, domain 2"/>
    <property type="match status" value="1"/>
</dbReference>
<keyword evidence="7" id="KW-0479">Metal-binding</keyword>
<dbReference type="SUPFAM" id="SSF81891">
    <property type="entry name" value="Poly A polymerase C-terminal region-like"/>
    <property type="match status" value="1"/>
</dbReference>
<evidence type="ECO:0000256" key="5">
    <source>
        <dbReference type="ARBA" id="ARBA00022694"/>
    </source>
</evidence>
<dbReference type="InterPro" id="IPR046342">
    <property type="entry name" value="CBS_dom_sf"/>
</dbReference>